<dbReference type="WBParaSite" id="nRc.2.0.1.t48053-RA">
    <property type="protein sequence ID" value="nRc.2.0.1.t48053-RA"/>
    <property type="gene ID" value="nRc.2.0.1.g48053"/>
</dbReference>
<evidence type="ECO:0000313" key="2">
    <source>
        <dbReference type="WBParaSite" id="nRc.2.0.1.t48053-RA"/>
    </source>
</evidence>
<dbReference type="Proteomes" id="UP000887565">
    <property type="component" value="Unplaced"/>
</dbReference>
<reference evidence="2" key="1">
    <citation type="submission" date="2022-11" db="UniProtKB">
        <authorList>
            <consortium name="WormBaseParasite"/>
        </authorList>
    </citation>
    <scope>IDENTIFICATION</scope>
</reference>
<protein>
    <submittedName>
        <fullName evidence="2">Uncharacterized protein</fullName>
    </submittedName>
</protein>
<evidence type="ECO:0000313" key="1">
    <source>
        <dbReference type="Proteomes" id="UP000887565"/>
    </source>
</evidence>
<accession>A0A915LCI3</accession>
<keyword evidence="1" id="KW-1185">Reference proteome</keyword>
<sequence>MPTFVAGRHRLSVVVTIDYSGHATGFRLAAVVYFLVPRKASGAQLTIMINKGGGYGNEEKILQHSMQILETQHVLASYSTMLRSRQPNVSIRIVRQ</sequence>
<dbReference type="AlphaFoldDB" id="A0A915LCI3"/>
<name>A0A915LCI3_ROMCU</name>
<organism evidence="1 2">
    <name type="scientific">Romanomermis culicivorax</name>
    <name type="common">Nematode worm</name>
    <dbReference type="NCBI Taxonomy" id="13658"/>
    <lineage>
        <taxon>Eukaryota</taxon>
        <taxon>Metazoa</taxon>
        <taxon>Ecdysozoa</taxon>
        <taxon>Nematoda</taxon>
        <taxon>Enoplea</taxon>
        <taxon>Dorylaimia</taxon>
        <taxon>Mermithida</taxon>
        <taxon>Mermithoidea</taxon>
        <taxon>Mermithidae</taxon>
        <taxon>Romanomermis</taxon>
    </lineage>
</organism>
<proteinExistence type="predicted"/>